<feature type="domain" description="Helicase ATP-binding" evidence="9">
    <location>
        <begin position="18"/>
        <end position="319"/>
    </location>
</feature>
<dbReference type="NCBIfam" id="NF008729">
    <property type="entry name" value="PRK11747.1"/>
    <property type="match status" value="1"/>
</dbReference>
<keyword evidence="11" id="KW-1185">Reference proteome</keyword>
<dbReference type="SUPFAM" id="SSF52540">
    <property type="entry name" value="P-loop containing nucleoside triphosphate hydrolases"/>
    <property type="match status" value="1"/>
</dbReference>
<name>A0ABY0BR81_9GAMM</name>
<dbReference type="SMART" id="SM00487">
    <property type="entry name" value="DEXDc"/>
    <property type="match status" value="1"/>
</dbReference>
<protein>
    <submittedName>
        <fullName evidence="10">ATP-dependent DNA helicase DinG</fullName>
    </submittedName>
</protein>
<keyword evidence="2" id="KW-0547">Nucleotide-binding</keyword>
<dbReference type="PANTHER" id="PTHR11472:SF59">
    <property type="entry name" value="ATP-DEPENDENT DNA HELICASE DING"/>
    <property type="match status" value="1"/>
</dbReference>
<dbReference type="InterPro" id="IPR010614">
    <property type="entry name" value="RAD3-like_helicase_DEAD"/>
</dbReference>
<keyword evidence="8" id="KW-0413">Isomerase</keyword>
<keyword evidence="3" id="KW-0378">Hydrolase</keyword>
<dbReference type="Pfam" id="PF00270">
    <property type="entry name" value="DEAD"/>
    <property type="match status" value="1"/>
</dbReference>
<evidence type="ECO:0000256" key="3">
    <source>
        <dbReference type="ARBA" id="ARBA00022801"/>
    </source>
</evidence>
<evidence type="ECO:0000256" key="4">
    <source>
        <dbReference type="ARBA" id="ARBA00022806"/>
    </source>
</evidence>
<gene>
    <name evidence="10" type="ORF">CWE07_07830</name>
</gene>
<evidence type="ECO:0000256" key="8">
    <source>
        <dbReference type="ARBA" id="ARBA00023235"/>
    </source>
</evidence>
<sequence>MLPMVPQNVKALMQKTLNAMRSDTQFSSRKGQMVMFAEVAKTIFGEYQQPDQPHRALVVEGQTGAGKTLGYLLPAIASAIKLKKHVVVATANVALQQQIIQHDLPRLRKAGLHFEQAFVAGRGRYLCRRDAEAFVHDQDSADLLSDEHTQQRSQQAQQRVAQLIQLFDANQWNGLKDDFPGKANLDTGWWQQVNANRDTCSKQNCAYYHDCAFFRARQDVRDAQVIVTNHAMLYADMLQAEADMRLLPPAERTILVIDEAHHVRDTFRSALAAALDFEQLAHIDRYHGRYVNHLQSLVNGADLNVVNIDEVAQTLRNDFKALAQHASLISDLAHGYLESEPTQRIFRFEQGRLPSALHMLISEHMLPTLEAIEQAIGKVLGKVTEAKTKTISEDSRLQNYFGALRNLHGSLTQAIEACALLRAEINPKQGIARWLVKRSDQRSDISLNATPIQVGRQFEREIITPTFATILTSATLQSLGNFKRFSEQLCLYQKDGVQFLVVASPFDYQQAEIITFKSLPEPQFSQEAKHTQSILRRFGKDLDSHRGALMLFASRRQMEAFCAALPAPLKADALIQYTSTRDNLIRTHKKRIDTGQRSILIGCQSFSEGLDLPGEYLTWVGIAKLPFADVNCPIAAAESEFVAALGLHPFALIALPDASRRLIQSVGRLMRSQSCHGQVVIYDSRLQTKGYGKQLLDALPPMRQRTVS</sequence>
<accession>A0ABY0BR81</accession>
<evidence type="ECO:0000313" key="10">
    <source>
        <dbReference type="EMBL" id="RUO24572.1"/>
    </source>
</evidence>
<dbReference type="PROSITE" id="PS51193">
    <property type="entry name" value="HELICASE_ATP_BIND_2"/>
    <property type="match status" value="1"/>
</dbReference>
<comment type="caution">
    <text evidence="10">The sequence shown here is derived from an EMBL/GenBank/DDBJ whole genome shotgun (WGS) entry which is preliminary data.</text>
</comment>
<evidence type="ECO:0000256" key="1">
    <source>
        <dbReference type="ARBA" id="ARBA00022723"/>
    </source>
</evidence>
<keyword evidence="6" id="KW-0408">Iron</keyword>
<keyword evidence="7" id="KW-0411">Iron-sulfur</keyword>
<dbReference type="EMBL" id="PIPK01000006">
    <property type="protein sequence ID" value="RUO24572.1"/>
    <property type="molecule type" value="Genomic_DNA"/>
</dbReference>
<dbReference type="Proteomes" id="UP000287865">
    <property type="component" value="Unassembled WGS sequence"/>
</dbReference>
<proteinExistence type="predicted"/>
<keyword evidence="5" id="KW-0067">ATP-binding</keyword>
<keyword evidence="1" id="KW-0479">Metal-binding</keyword>
<dbReference type="InterPro" id="IPR045028">
    <property type="entry name" value="DinG/Rad3-like"/>
</dbReference>
<dbReference type="InterPro" id="IPR027417">
    <property type="entry name" value="P-loop_NTPase"/>
</dbReference>
<evidence type="ECO:0000259" key="9">
    <source>
        <dbReference type="PROSITE" id="PS51193"/>
    </source>
</evidence>
<evidence type="ECO:0000256" key="5">
    <source>
        <dbReference type="ARBA" id="ARBA00022840"/>
    </source>
</evidence>
<dbReference type="Pfam" id="PF13307">
    <property type="entry name" value="Helicase_C_2"/>
    <property type="match status" value="1"/>
</dbReference>
<dbReference type="SMART" id="SM00491">
    <property type="entry name" value="HELICc2"/>
    <property type="match status" value="1"/>
</dbReference>
<organism evidence="10 11">
    <name type="scientific">Aliidiomarina maris</name>
    <dbReference type="NCBI Taxonomy" id="531312"/>
    <lineage>
        <taxon>Bacteria</taxon>
        <taxon>Pseudomonadati</taxon>
        <taxon>Pseudomonadota</taxon>
        <taxon>Gammaproteobacteria</taxon>
        <taxon>Alteromonadales</taxon>
        <taxon>Idiomarinaceae</taxon>
        <taxon>Aliidiomarina</taxon>
    </lineage>
</organism>
<dbReference type="InterPro" id="IPR014013">
    <property type="entry name" value="Helic_SF1/SF2_ATP-bd_DinG/Rad3"/>
</dbReference>
<dbReference type="InterPro" id="IPR014001">
    <property type="entry name" value="Helicase_ATP-bd"/>
</dbReference>
<dbReference type="InterPro" id="IPR006555">
    <property type="entry name" value="ATP-dep_Helicase_C"/>
</dbReference>
<evidence type="ECO:0000256" key="2">
    <source>
        <dbReference type="ARBA" id="ARBA00022741"/>
    </source>
</evidence>
<dbReference type="Gene3D" id="3.40.50.300">
    <property type="entry name" value="P-loop containing nucleotide triphosphate hydrolases"/>
    <property type="match status" value="2"/>
</dbReference>
<dbReference type="GO" id="GO:0004386">
    <property type="term" value="F:helicase activity"/>
    <property type="evidence" value="ECO:0007669"/>
    <property type="project" value="UniProtKB-KW"/>
</dbReference>
<evidence type="ECO:0000256" key="6">
    <source>
        <dbReference type="ARBA" id="ARBA00023004"/>
    </source>
</evidence>
<evidence type="ECO:0000256" key="7">
    <source>
        <dbReference type="ARBA" id="ARBA00023014"/>
    </source>
</evidence>
<keyword evidence="4 10" id="KW-0347">Helicase</keyword>
<dbReference type="Pfam" id="PF06733">
    <property type="entry name" value="DEAD_2"/>
    <property type="match status" value="1"/>
</dbReference>
<evidence type="ECO:0000313" key="11">
    <source>
        <dbReference type="Proteomes" id="UP000287865"/>
    </source>
</evidence>
<reference evidence="10 11" key="1">
    <citation type="journal article" date="2018" name="Front. Microbiol.">
        <title>Genome-Based Analysis Reveals the Taxonomy and Diversity of the Family Idiomarinaceae.</title>
        <authorList>
            <person name="Liu Y."/>
            <person name="Lai Q."/>
            <person name="Shao Z."/>
        </authorList>
    </citation>
    <scope>NUCLEOTIDE SEQUENCE [LARGE SCALE GENOMIC DNA]</scope>
    <source>
        <strain evidence="10 11">CF12-14</strain>
    </source>
</reference>
<dbReference type="PANTHER" id="PTHR11472">
    <property type="entry name" value="DNA REPAIR DEAD HELICASE RAD3/XP-D SUBFAMILY MEMBER"/>
    <property type="match status" value="1"/>
</dbReference>
<dbReference type="InterPro" id="IPR011545">
    <property type="entry name" value="DEAD/DEAH_box_helicase_dom"/>
</dbReference>